<evidence type="ECO:0008006" key="3">
    <source>
        <dbReference type="Google" id="ProtNLM"/>
    </source>
</evidence>
<accession>A0ABS9BXL2</accession>
<protein>
    <recommendedName>
        <fullName evidence="3">Lipoprotein</fullName>
    </recommendedName>
</protein>
<evidence type="ECO:0000313" key="1">
    <source>
        <dbReference type="EMBL" id="MCF1752029.1"/>
    </source>
</evidence>
<organism evidence="1 2">
    <name type="scientific">Mariniradius sediminis</name>
    <dbReference type="NCBI Taxonomy" id="2909237"/>
    <lineage>
        <taxon>Bacteria</taxon>
        <taxon>Pseudomonadati</taxon>
        <taxon>Bacteroidota</taxon>
        <taxon>Cytophagia</taxon>
        <taxon>Cytophagales</taxon>
        <taxon>Cyclobacteriaceae</taxon>
        <taxon>Mariniradius</taxon>
    </lineage>
</organism>
<evidence type="ECO:0000313" key="2">
    <source>
        <dbReference type="Proteomes" id="UP001201449"/>
    </source>
</evidence>
<name>A0ABS9BXL2_9BACT</name>
<dbReference type="PROSITE" id="PS51257">
    <property type="entry name" value="PROKAR_LIPOPROTEIN"/>
    <property type="match status" value="1"/>
</dbReference>
<reference evidence="1 2" key="1">
    <citation type="submission" date="2022-01" db="EMBL/GenBank/DDBJ databases">
        <title>Mariniradius saccharolyticus sp. nov., isolated from sediment of a river.</title>
        <authorList>
            <person name="Liu H."/>
        </authorList>
    </citation>
    <scope>NUCLEOTIDE SEQUENCE [LARGE SCALE GENOMIC DNA]</scope>
    <source>
        <strain evidence="1 2">RY-2</strain>
    </source>
</reference>
<keyword evidence="2" id="KW-1185">Reference proteome</keyword>
<dbReference type="EMBL" id="JAKEVZ010000009">
    <property type="protein sequence ID" value="MCF1752029.1"/>
    <property type="molecule type" value="Genomic_DNA"/>
</dbReference>
<sequence>MKMRKTIWIALFGLFGMGLFSCENEPETPTDPLFEQQVFAVSEVMFQRFLMEINLSFFKGLSKNDLIGDILLNPAEVDCANTTYIWNPAARTMTIDYGQSCTPSTGFRKSGKIVISMPSGSWTVGSSATLTFENLIMEQRKFEGSIKIDHGNIVFGATYRQTTSYQNLRFTHEDNQVSTLSGNFSSQVNIGEVLTNFDITGQGTGNYKGIGNFQTNVTAPLEYRLVCRDLGNNGFAKGVLESTFAATNIQTTPGTGPQCSESLTIRIGDQIRTIAF</sequence>
<dbReference type="Proteomes" id="UP001201449">
    <property type="component" value="Unassembled WGS sequence"/>
</dbReference>
<dbReference type="RefSeq" id="WP_234861955.1">
    <property type="nucleotide sequence ID" value="NZ_JAKEVZ010000009.1"/>
</dbReference>
<proteinExistence type="predicted"/>
<comment type="caution">
    <text evidence="1">The sequence shown here is derived from an EMBL/GenBank/DDBJ whole genome shotgun (WGS) entry which is preliminary data.</text>
</comment>
<gene>
    <name evidence="1" type="ORF">L0U89_13215</name>
</gene>